<evidence type="ECO:0000313" key="1">
    <source>
        <dbReference type="EMBL" id="NGZ90407.1"/>
    </source>
</evidence>
<protein>
    <submittedName>
        <fullName evidence="1">Uncharacterized protein</fullName>
    </submittedName>
</protein>
<gene>
    <name evidence="1" type="ORF">G7034_09075</name>
</gene>
<accession>A0A967ADS2</accession>
<organism evidence="1 2">
    <name type="scientific">Psychroflexus maritimus</name>
    <dbReference type="NCBI Taxonomy" id="2714865"/>
    <lineage>
        <taxon>Bacteria</taxon>
        <taxon>Pseudomonadati</taxon>
        <taxon>Bacteroidota</taxon>
        <taxon>Flavobacteriia</taxon>
        <taxon>Flavobacteriales</taxon>
        <taxon>Flavobacteriaceae</taxon>
        <taxon>Psychroflexus</taxon>
    </lineage>
</organism>
<proteinExistence type="predicted"/>
<keyword evidence="2" id="KW-1185">Reference proteome</keyword>
<sequence>MENSLVESFSKQQKLSLITLMRIISNGSQDKNKVRLQDKTIREQASFLGLSFSECEDFLNTLNPANLSTSFKDLTNIQKDFAVSMVYEILFCGVAPSERDYIIAENSFSKIANIDSDDFIRRIEKIQSMGNFFSK</sequence>
<dbReference type="Proteomes" id="UP000643701">
    <property type="component" value="Unassembled WGS sequence"/>
</dbReference>
<dbReference type="EMBL" id="JAANAS010000065">
    <property type="protein sequence ID" value="NGZ90407.1"/>
    <property type="molecule type" value="Genomic_DNA"/>
</dbReference>
<name>A0A967ADS2_9FLAO</name>
<comment type="caution">
    <text evidence="1">The sequence shown here is derived from an EMBL/GenBank/DDBJ whole genome shotgun (WGS) entry which is preliminary data.</text>
</comment>
<dbReference type="AlphaFoldDB" id="A0A967ADS2"/>
<evidence type="ECO:0000313" key="2">
    <source>
        <dbReference type="Proteomes" id="UP000643701"/>
    </source>
</evidence>
<dbReference type="RefSeq" id="WP_166400655.1">
    <property type="nucleotide sequence ID" value="NZ_JAANAS010000065.1"/>
</dbReference>
<reference evidence="1" key="1">
    <citation type="submission" date="2020-03" db="EMBL/GenBank/DDBJ databases">
        <title>Psychroflexus Maritimus sp. nov., isolate from marine sediment.</title>
        <authorList>
            <person name="Zhong Y.-L."/>
        </authorList>
    </citation>
    <scope>NUCLEOTIDE SEQUENCE</scope>
    <source>
        <strain evidence="1">C1</strain>
    </source>
</reference>